<reference evidence="5 6" key="1">
    <citation type="journal article" date="2018" name="Int. J. Syst. Evol. Microbiol.">
        <title>Uliginosibacterium sediminicola sp. nov., isolated from freshwater sediment.</title>
        <authorList>
            <person name="Hwang W.M."/>
            <person name="Kim S.M."/>
            <person name="Kang K."/>
            <person name="Ahn T.Y."/>
        </authorList>
    </citation>
    <scope>NUCLEOTIDE SEQUENCE [LARGE SCALE GENOMIC DNA]</scope>
    <source>
        <strain evidence="5 6">M1-21</strain>
    </source>
</reference>
<dbReference type="InterPro" id="IPR035068">
    <property type="entry name" value="TldD/PmbA_N"/>
</dbReference>
<keyword evidence="6" id="KW-1185">Reference proteome</keyword>
<dbReference type="PANTHER" id="PTHR43421:SF1">
    <property type="entry name" value="METALLOPROTEASE PMBA"/>
    <property type="match status" value="1"/>
</dbReference>
<comment type="similarity">
    <text evidence="1">Belongs to the peptidase U62 family.</text>
</comment>
<dbReference type="GO" id="GO:0008237">
    <property type="term" value="F:metallopeptidase activity"/>
    <property type="evidence" value="ECO:0007669"/>
    <property type="project" value="UniProtKB-KW"/>
</dbReference>
<accession>A0ABU9Z2H1</accession>
<keyword evidence="5" id="KW-0482">Metalloprotease</keyword>
<evidence type="ECO:0000259" key="2">
    <source>
        <dbReference type="Pfam" id="PF01523"/>
    </source>
</evidence>
<dbReference type="NCBIfam" id="NF008268">
    <property type="entry name" value="PRK11040.1"/>
    <property type="match status" value="1"/>
</dbReference>
<protein>
    <submittedName>
        <fullName evidence="5">Metalloprotease PmbA</fullName>
        <ecNumber evidence="5">3.4.24.-</ecNumber>
    </submittedName>
</protein>
<keyword evidence="5" id="KW-0645">Protease</keyword>
<dbReference type="Pfam" id="PF01523">
    <property type="entry name" value="PmbA_TldD_1st"/>
    <property type="match status" value="1"/>
</dbReference>
<feature type="domain" description="Metalloprotease TldD/E central" evidence="4">
    <location>
        <begin position="130"/>
        <end position="236"/>
    </location>
</feature>
<evidence type="ECO:0000313" key="6">
    <source>
        <dbReference type="Proteomes" id="UP001410394"/>
    </source>
</evidence>
<dbReference type="Proteomes" id="UP001410394">
    <property type="component" value="Unassembled WGS sequence"/>
</dbReference>
<dbReference type="RefSeq" id="WP_345920984.1">
    <property type="nucleotide sequence ID" value="NZ_JBDIVE010000011.1"/>
</dbReference>
<dbReference type="Pfam" id="PF19290">
    <property type="entry name" value="PmbA_TldD_2nd"/>
    <property type="match status" value="1"/>
</dbReference>
<dbReference type="EMBL" id="JBDIVE010000011">
    <property type="protein sequence ID" value="MEN3070209.1"/>
    <property type="molecule type" value="Genomic_DNA"/>
</dbReference>
<dbReference type="PANTHER" id="PTHR43421">
    <property type="entry name" value="METALLOPROTEASE PMBA"/>
    <property type="match status" value="1"/>
</dbReference>
<dbReference type="InterPro" id="IPR036059">
    <property type="entry name" value="TldD/PmbA_sf"/>
</dbReference>
<keyword evidence="5" id="KW-0378">Hydrolase</keyword>
<gene>
    <name evidence="5" type="primary">pmbA</name>
    <name evidence="5" type="ORF">ABDB84_17120</name>
</gene>
<sequence length="452" mass="48113">MPRKNDGFSYTRDQLQEIAREVLDYARHRGATACETDVSEGFGFSVTVRRGEVETIEYNRDKGVGVTIYLGHRRGHASSSDFSRAALRAAVDAAMSIASFTAEDDCAGLADEDLLWHGPASFVEGMKLYAPWALTVEEATALACRCEAAAFAVSPEIRNSEGASVSSQQSQFVAGNSNGFLDGFATSRHSIACSVIAGEGEAMQRDDWYSSRRDASGLAAPEAIGDYAARRALSRLGARRVPTCAVPVIFEAPLACGLLGNFVQAASGGSLYRKSSFLLDSLGQQIFAPHISLHENPHLPGAQASSPFDDEGVATTPRDVVKDGVLQGYFLGSYSARKLGMRSTGNAGGSHNLSLAPGQRSLDELAREVSRGLLVTDLLGHGVNYVTGDYSRGAAGFWVEHGEIQYPVQEITIAGNMREMFKQISLLGNDSVVRGGKQAPSLVVEGMTVAGS</sequence>
<dbReference type="InterPro" id="IPR045570">
    <property type="entry name" value="Metalloprtase-TldD/E_cen_dom"/>
</dbReference>
<evidence type="ECO:0000259" key="4">
    <source>
        <dbReference type="Pfam" id="PF19290"/>
    </source>
</evidence>
<feature type="domain" description="Metalloprotease TldD/E C-terminal" evidence="3">
    <location>
        <begin position="244"/>
        <end position="451"/>
    </location>
</feature>
<evidence type="ECO:0000259" key="3">
    <source>
        <dbReference type="Pfam" id="PF19289"/>
    </source>
</evidence>
<organism evidence="5 6">
    <name type="scientific">Uliginosibacterium sediminicola</name>
    <dbReference type="NCBI Taxonomy" id="2024550"/>
    <lineage>
        <taxon>Bacteria</taxon>
        <taxon>Pseudomonadati</taxon>
        <taxon>Pseudomonadota</taxon>
        <taxon>Betaproteobacteria</taxon>
        <taxon>Rhodocyclales</taxon>
        <taxon>Zoogloeaceae</taxon>
        <taxon>Uliginosibacterium</taxon>
    </lineage>
</organism>
<feature type="domain" description="Metalloprotease TldD/E N-terminal" evidence="2">
    <location>
        <begin position="38"/>
        <end position="98"/>
    </location>
</feature>
<dbReference type="SUPFAM" id="SSF111283">
    <property type="entry name" value="Putative modulator of DNA gyrase, PmbA/TldD"/>
    <property type="match status" value="1"/>
</dbReference>
<name>A0ABU9Z2H1_9RHOO</name>
<dbReference type="EC" id="3.4.24.-" evidence="5"/>
<proteinExistence type="inferred from homology"/>
<dbReference type="InterPro" id="IPR047657">
    <property type="entry name" value="PmbA"/>
</dbReference>
<dbReference type="InterPro" id="IPR045569">
    <property type="entry name" value="Metalloprtase-TldD/E_C"/>
</dbReference>
<evidence type="ECO:0000313" key="5">
    <source>
        <dbReference type="EMBL" id="MEN3070209.1"/>
    </source>
</evidence>
<comment type="caution">
    <text evidence="5">The sequence shown here is derived from an EMBL/GenBank/DDBJ whole genome shotgun (WGS) entry which is preliminary data.</text>
</comment>
<evidence type="ECO:0000256" key="1">
    <source>
        <dbReference type="ARBA" id="ARBA00005836"/>
    </source>
</evidence>
<dbReference type="InterPro" id="IPR002510">
    <property type="entry name" value="Metalloprtase-TldD/E_N"/>
</dbReference>
<dbReference type="Pfam" id="PF19289">
    <property type="entry name" value="PmbA_TldD_3rd"/>
    <property type="match status" value="1"/>
</dbReference>
<dbReference type="Gene3D" id="3.30.2290.10">
    <property type="entry name" value="PmbA/TldD superfamily"/>
    <property type="match status" value="1"/>
</dbReference>